<comment type="caution">
    <text evidence="1">The sequence shown here is derived from an EMBL/GenBank/DDBJ whole genome shotgun (WGS) entry which is preliminary data.</text>
</comment>
<reference evidence="1" key="1">
    <citation type="journal article" date="2023" name="Front. Microbiol.">
        <title>Phylogeography and host specificity of Pasteurellaceae pathogenic to sea-farmed fish in the north-east Atlantic.</title>
        <authorList>
            <person name="Gulla S."/>
            <person name="Colquhoun D.J."/>
            <person name="Olsen A.B."/>
            <person name="Spilsberg B."/>
            <person name="Lagesen K."/>
            <person name="Aakesson C.P."/>
            <person name="Strom S."/>
            <person name="Manji F."/>
            <person name="Birkbeck T.H."/>
            <person name="Nilsen H.K."/>
        </authorList>
    </citation>
    <scope>NUCLEOTIDE SEQUENCE</scope>
    <source>
        <strain evidence="1">98B1</strain>
    </source>
</reference>
<sequence>MSLFDGVQKEISKITDSICNDISKLKNYLETSDIDEKVVTEVTNRLDNIQAKLGDLD</sequence>
<accession>A0AAJ6NER9</accession>
<protein>
    <submittedName>
        <fullName evidence="1">Uncharacterized protein</fullName>
    </submittedName>
</protein>
<dbReference type="AlphaFoldDB" id="A0AAJ6NER9"/>
<proteinExistence type="predicted"/>
<dbReference type="EMBL" id="JASAYT010000026">
    <property type="protein sequence ID" value="MDP8175422.1"/>
    <property type="molecule type" value="Genomic_DNA"/>
</dbReference>
<evidence type="ECO:0000313" key="2">
    <source>
        <dbReference type="Proteomes" id="UP001231736"/>
    </source>
</evidence>
<dbReference type="Proteomes" id="UP001231736">
    <property type="component" value="Unassembled WGS sequence"/>
</dbReference>
<dbReference type="RefSeq" id="WP_306376329.1">
    <property type="nucleotide sequence ID" value="NZ_JASAYT010000026.1"/>
</dbReference>
<evidence type="ECO:0000313" key="1">
    <source>
        <dbReference type="EMBL" id="MDP8175422.1"/>
    </source>
</evidence>
<gene>
    <name evidence="1" type="ORF">QJU97_08130</name>
</gene>
<name>A0AAJ6NER9_9PAST</name>
<organism evidence="1 2">
    <name type="scientific">Phocoenobacter skyensis</name>
    <dbReference type="NCBI Taxonomy" id="97481"/>
    <lineage>
        <taxon>Bacteria</taxon>
        <taxon>Pseudomonadati</taxon>
        <taxon>Pseudomonadota</taxon>
        <taxon>Gammaproteobacteria</taxon>
        <taxon>Pasteurellales</taxon>
        <taxon>Pasteurellaceae</taxon>
        <taxon>Phocoenobacter</taxon>
    </lineage>
</organism>